<dbReference type="PRINTS" id="PR00359">
    <property type="entry name" value="BP450"/>
</dbReference>
<protein>
    <submittedName>
        <fullName evidence="8">Cytochrome P450</fullName>
    </submittedName>
</protein>
<evidence type="ECO:0000313" key="9">
    <source>
        <dbReference type="Proteomes" id="UP000288351"/>
    </source>
</evidence>
<gene>
    <name evidence="8" type="ORF">SALB_04422</name>
</gene>
<proteinExistence type="inferred from homology"/>
<keyword evidence="3" id="KW-0479">Metal-binding</keyword>
<reference evidence="8 9" key="1">
    <citation type="journal article" date="2019" name="Microbiol. Resour. Announc.">
        <title>Draft Genome Sequence of the Most Traditional epsilon-Poly-l-Lysine Producer, Streptomyces albulus NBRC14147.</title>
        <authorList>
            <person name="Yamanaka K."/>
            <person name="Hamano Y."/>
        </authorList>
    </citation>
    <scope>NUCLEOTIDE SEQUENCE [LARGE SCALE GENOMIC DNA]</scope>
    <source>
        <strain evidence="8 9">NBRC 14147</strain>
    </source>
</reference>
<comment type="caution">
    <text evidence="8">The sequence shown here is derived from an EMBL/GenBank/DDBJ whole genome shotgun (WGS) entry which is preliminary data.</text>
</comment>
<dbReference type="InterPro" id="IPR002397">
    <property type="entry name" value="Cyt_P450_B"/>
</dbReference>
<dbReference type="Gene3D" id="1.10.630.10">
    <property type="entry name" value="Cytochrome P450"/>
    <property type="match status" value="1"/>
</dbReference>
<dbReference type="SUPFAM" id="SSF48264">
    <property type="entry name" value="Cytochrome P450"/>
    <property type="match status" value="1"/>
</dbReference>
<organism evidence="8 9">
    <name type="scientific">Streptomyces noursei</name>
    <name type="common">Streptomyces albulus</name>
    <dbReference type="NCBI Taxonomy" id="1971"/>
    <lineage>
        <taxon>Bacteria</taxon>
        <taxon>Bacillati</taxon>
        <taxon>Actinomycetota</taxon>
        <taxon>Actinomycetes</taxon>
        <taxon>Kitasatosporales</taxon>
        <taxon>Streptomycetaceae</taxon>
        <taxon>Streptomyces</taxon>
    </lineage>
</organism>
<dbReference type="Pfam" id="PF00067">
    <property type="entry name" value="p450"/>
    <property type="match status" value="1"/>
</dbReference>
<keyword evidence="5" id="KW-0408">Iron</keyword>
<sequence length="449" mass="48337">MMWVLQLTCKSARDAGRSGRRRAPPSAPASPLTLVPHSRTLPAMAAQEAPQAPVSGPAAFTPCAGEGWRAPWDMYAALRDRDPLHHVDDGDYWVLSRYADVLAAARDTERFSSAGGLTFTYGERERLGITDAAPMVMLDPPEHTDFRRLITRGYTPRRVAAIEPDVRAFVRDRLDRIAGLGAGCDIVAELFKPLPSFVVGRYLGVPEADRGRFDGWTHAIVEANALGDPLAAVEAVGGLFGYFTELVARRRAEPADDTVSDLVRLLPDDDTALLRILGFAFTMVAGGNDTTTGLLGGAAELLTADPDRRRALLDSPARLPAAVEELLRLTSPVQCLARTVTADTTLHGRTVPAGRKVLLLYGAANRDPRAFGPDADRLDLTRDGPQHLAFTHGPHHCLGAAAARLVARVALAELLARFPDFAVDAAGGTFADGHYVRRYATLPFVTGRG</sequence>
<evidence type="ECO:0000256" key="2">
    <source>
        <dbReference type="ARBA" id="ARBA00022617"/>
    </source>
</evidence>
<dbReference type="GO" id="GO:0020037">
    <property type="term" value="F:heme binding"/>
    <property type="evidence" value="ECO:0007669"/>
    <property type="project" value="InterPro"/>
</dbReference>
<dbReference type="AlphaFoldDB" id="A0A401R245"/>
<dbReference type="InterPro" id="IPR001128">
    <property type="entry name" value="Cyt_P450"/>
</dbReference>
<evidence type="ECO:0000256" key="3">
    <source>
        <dbReference type="ARBA" id="ARBA00022723"/>
    </source>
</evidence>
<dbReference type="InterPro" id="IPR036396">
    <property type="entry name" value="Cyt_P450_sf"/>
</dbReference>
<keyword evidence="4" id="KW-0560">Oxidoreductase</keyword>
<dbReference type="PANTHER" id="PTHR46696:SF4">
    <property type="entry name" value="BIOTIN BIOSYNTHESIS CYTOCHROME P450"/>
    <property type="match status" value="1"/>
</dbReference>
<evidence type="ECO:0000256" key="6">
    <source>
        <dbReference type="ARBA" id="ARBA00023033"/>
    </source>
</evidence>
<feature type="region of interest" description="Disordered" evidence="7">
    <location>
        <begin position="13"/>
        <end position="35"/>
    </location>
</feature>
<dbReference type="PANTHER" id="PTHR46696">
    <property type="entry name" value="P450, PUTATIVE (EUROFUNG)-RELATED"/>
    <property type="match status" value="1"/>
</dbReference>
<evidence type="ECO:0000256" key="5">
    <source>
        <dbReference type="ARBA" id="ARBA00023004"/>
    </source>
</evidence>
<dbReference type="Proteomes" id="UP000288351">
    <property type="component" value="Unassembled WGS sequence"/>
</dbReference>
<evidence type="ECO:0000256" key="7">
    <source>
        <dbReference type="SAM" id="MobiDB-lite"/>
    </source>
</evidence>
<name>A0A401R245_STRNR</name>
<dbReference type="GO" id="GO:0008395">
    <property type="term" value="F:steroid hydroxylase activity"/>
    <property type="evidence" value="ECO:0007669"/>
    <property type="project" value="TreeGrafter"/>
</dbReference>
<evidence type="ECO:0000256" key="4">
    <source>
        <dbReference type="ARBA" id="ARBA00023002"/>
    </source>
</evidence>
<evidence type="ECO:0000313" key="8">
    <source>
        <dbReference type="EMBL" id="GCB91684.1"/>
    </source>
</evidence>
<dbReference type="GO" id="GO:0005506">
    <property type="term" value="F:iron ion binding"/>
    <property type="evidence" value="ECO:0007669"/>
    <property type="project" value="InterPro"/>
</dbReference>
<dbReference type="GO" id="GO:0036199">
    <property type="term" value="F:cholest-4-en-3-one 26-monooxygenase activity"/>
    <property type="evidence" value="ECO:0007669"/>
    <property type="project" value="TreeGrafter"/>
</dbReference>
<dbReference type="GO" id="GO:0006707">
    <property type="term" value="P:cholesterol catabolic process"/>
    <property type="evidence" value="ECO:0007669"/>
    <property type="project" value="TreeGrafter"/>
</dbReference>
<evidence type="ECO:0000256" key="1">
    <source>
        <dbReference type="ARBA" id="ARBA00010617"/>
    </source>
</evidence>
<keyword evidence="6" id="KW-0503">Monooxygenase</keyword>
<accession>A0A401R245</accession>
<comment type="similarity">
    <text evidence="1">Belongs to the cytochrome P450 family.</text>
</comment>
<dbReference type="FunFam" id="1.10.630.10:FF:000018">
    <property type="entry name" value="Cytochrome P450 monooxygenase"/>
    <property type="match status" value="1"/>
</dbReference>
<dbReference type="EMBL" id="BHXC01000006">
    <property type="protein sequence ID" value="GCB91684.1"/>
    <property type="molecule type" value="Genomic_DNA"/>
</dbReference>
<keyword evidence="2" id="KW-0349">Heme</keyword>